<name>A0A5C7B4G0_9FLAO</name>
<evidence type="ECO:0008006" key="3">
    <source>
        <dbReference type="Google" id="ProtNLM"/>
    </source>
</evidence>
<proteinExistence type="predicted"/>
<evidence type="ECO:0000313" key="1">
    <source>
        <dbReference type="EMBL" id="TXE15323.1"/>
    </source>
</evidence>
<accession>A0A5C7B4G0</accession>
<reference evidence="1 2" key="1">
    <citation type="submission" date="2019-08" db="EMBL/GenBank/DDBJ databases">
        <title>Genome of Psychroserpens burtonensis ACAM 167.</title>
        <authorList>
            <person name="Bowman J.P."/>
        </authorList>
    </citation>
    <scope>NUCLEOTIDE SEQUENCE [LARGE SCALE GENOMIC DNA]</scope>
    <source>
        <strain evidence="1 2">ACAM 167</strain>
    </source>
</reference>
<protein>
    <recommendedName>
        <fullName evidence="3">Type II secretion system protein</fullName>
    </recommendedName>
</protein>
<sequence length="141" mass="16570">MIIVLILTSIVVGLAFSVLNLVQKQMFAIQENYNKSLELNKLETSLWLDFNRYSKISYNDIDDELKFSTEMDSVVYQFSNDLIIKERDTFSIQLQNKQMYFDGSPSNNGQIDAIKLETMKEFQNQKLFVYKFNDATLYMNQ</sequence>
<comment type="caution">
    <text evidence="1">The sequence shown here is derived from an EMBL/GenBank/DDBJ whole genome shotgun (WGS) entry which is preliminary data.</text>
</comment>
<organism evidence="1 2">
    <name type="scientific">Psychroserpens burtonensis</name>
    <dbReference type="NCBI Taxonomy" id="49278"/>
    <lineage>
        <taxon>Bacteria</taxon>
        <taxon>Pseudomonadati</taxon>
        <taxon>Bacteroidota</taxon>
        <taxon>Flavobacteriia</taxon>
        <taxon>Flavobacteriales</taxon>
        <taxon>Flavobacteriaceae</taxon>
        <taxon>Psychroserpens</taxon>
    </lineage>
</organism>
<gene>
    <name evidence="1" type="ORF">ES692_17205</name>
</gene>
<dbReference type="STRING" id="1123037.GCA_000425305_03505"/>
<dbReference type="EMBL" id="VOSB01000040">
    <property type="protein sequence ID" value="TXE15323.1"/>
    <property type="molecule type" value="Genomic_DNA"/>
</dbReference>
<dbReference type="Proteomes" id="UP000321938">
    <property type="component" value="Unassembled WGS sequence"/>
</dbReference>
<dbReference type="OrthoDB" id="1189466at2"/>
<evidence type="ECO:0000313" key="2">
    <source>
        <dbReference type="Proteomes" id="UP000321938"/>
    </source>
</evidence>
<keyword evidence="2" id="KW-1185">Reference proteome</keyword>
<dbReference type="AlphaFoldDB" id="A0A5C7B4G0"/>